<evidence type="ECO:0000313" key="2">
    <source>
        <dbReference type="EMBL" id="APX26360.1"/>
    </source>
</evidence>
<dbReference type="Gene3D" id="3.90.550.10">
    <property type="entry name" value="Spore Coat Polysaccharide Biosynthesis Protein SpsA, Chain A"/>
    <property type="match status" value="1"/>
</dbReference>
<dbReference type="InterPro" id="IPR001173">
    <property type="entry name" value="Glyco_trans_2-like"/>
</dbReference>
<dbReference type="PANTHER" id="PTHR43685">
    <property type="entry name" value="GLYCOSYLTRANSFERASE"/>
    <property type="match status" value="1"/>
</dbReference>
<dbReference type="CDD" id="cd00761">
    <property type="entry name" value="Glyco_tranf_GTA_type"/>
    <property type="match status" value="1"/>
</dbReference>
<geneLocation type="plasmid" evidence="3">
    <name>ptpro6</name>
</geneLocation>
<dbReference type="Pfam" id="PF00535">
    <property type="entry name" value="Glycos_transf_2"/>
    <property type="match status" value="1"/>
</dbReference>
<protein>
    <submittedName>
        <fullName evidence="2">Glycosyl transferase family 2</fullName>
    </submittedName>
</protein>
<dbReference type="InterPro" id="IPR029044">
    <property type="entry name" value="Nucleotide-diphossugar_trans"/>
</dbReference>
<keyword evidence="2" id="KW-0614">Plasmid</keyword>
<dbReference type="RefSeq" id="WP_076625992.1">
    <property type="nucleotide sequence ID" value="NZ_BMEW01000010.1"/>
</dbReference>
<dbReference type="GO" id="GO:0016740">
    <property type="term" value="F:transferase activity"/>
    <property type="evidence" value="ECO:0007669"/>
    <property type="project" value="UniProtKB-KW"/>
</dbReference>
<dbReference type="PANTHER" id="PTHR43685:SF2">
    <property type="entry name" value="GLYCOSYLTRANSFERASE 2-LIKE DOMAIN-CONTAINING PROTEIN"/>
    <property type="match status" value="1"/>
</dbReference>
<organism evidence="2 3">
    <name type="scientific">Salipiger profundus</name>
    <dbReference type="NCBI Taxonomy" id="1229727"/>
    <lineage>
        <taxon>Bacteria</taxon>
        <taxon>Pseudomonadati</taxon>
        <taxon>Pseudomonadota</taxon>
        <taxon>Alphaproteobacteria</taxon>
        <taxon>Rhodobacterales</taxon>
        <taxon>Roseobacteraceae</taxon>
        <taxon>Salipiger</taxon>
    </lineage>
</organism>
<feature type="domain" description="Glycosyltransferase 2-like" evidence="1">
    <location>
        <begin position="200"/>
        <end position="326"/>
    </location>
</feature>
<accession>A0A1U7DE71</accession>
<dbReference type="EMBL" id="CP014802">
    <property type="protein sequence ID" value="APX26360.1"/>
    <property type="molecule type" value="Genomic_DNA"/>
</dbReference>
<proteinExistence type="predicted"/>
<keyword evidence="2" id="KW-0808">Transferase</keyword>
<evidence type="ECO:0000259" key="1">
    <source>
        <dbReference type="Pfam" id="PF00535"/>
    </source>
</evidence>
<sequence>MTSGRDDDPLAPLGAALRAPDGGDLAARIEAGLAALPEGQEALGDVLRLILLRRAEEDLAHRVALQKSQAMLRHLRQAPPPQRLAGEARGLSALYAEALRALPEETAAQLFDADDYLARHPDVAQAGVGGLAHYLASGAAEGRRPGGLDTALSGLDEAGGPPATLPDLLARQRPRFLFECAPELRAALLAQVGRRPPRVSVVLPTRDRAHILPRAVASALLQSVAPHEVIVVDDGSTDGTPEMLRARFPEALDEGRLRLVVQPPAGVAAARNAGLAAATGELVAYLDSDNSWEPDHLLVACSALAASPEHGAVYTATARHNLDAGWSDLLWARWDRAALVRENYIDLNCFVHHRSLTERLGGFDTGLTRLVDWELILRLTDGLPPLAVPLVTAHHVVAGPVLGNITAREPLGPNLARIRARFGGGPQDGGADDGPR</sequence>
<keyword evidence="3" id="KW-1185">Reference proteome</keyword>
<gene>
    <name evidence="2" type="ORF">Ga0080559_TMP5260</name>
</gene>
<name>A0A1U7DE71_9RHOB</name>
<dbReference type="SUPFAM" id="SSF53448">
    <property type="entry name" value="Nucleotide-diphospho-sugar transferases"/>
    <property type="match status" value="1"/>
</dbReference>
<dbReference type="KEGG" id="tpro:Ga0080559_TMP5260"/>
<dbReference type="Proteomes" id="UP000186559">
    <property type="component" value="Plasmid pTPRO6"/>
</dbReference>
<dbReference type="InterPro" id="IPR050834">
    <property type="entry name" value="Glycosyltransf_2"/>
</dbReference>
<evidence type="ECO:0000313" key="3">
    <source>
        <dbReference type="Proteomes" id="UP000186559"/>
    </source>
</evidence>
<dbReference type="AlphaFoldDB" id="A0A1U7DE71"/>
<reference evidence="2 3" key="1">
    <citation type="submission" date="2016-03" db="EMBL/GenBank/DDBJ databases">
        <title>Deep-sea bacteria in the southern Pacific.</title>
        <authorList>
            <person name="Tang K."/>
        </authorList>
    </citation>
    <scope>NUCLEOTIDE SEQUENCE [LARGE SCALE GENOMIC DNA]</scope>
    <source>
        <strain evidence="2 3">JLT2016</strain>
        <plasmid evidence="3">Plasmid ptpro6</plasmid>
    </source>
</reference>